<name>A0A2N8Q0J1_ENTAV</name>
<feature type="region of interest" description="Disordered" evidence="1">
    <location>
        <begin position="54"/>
        <end position="87"/>
    </location>
</feature>
<comment type="caution">
    <text evidence="4">The sequence shown here is derived from an EMBL/GenBank/DDBJ whole genome shotgun (WGS) entry which is preliminary data.</text>
</comment>
<evidence type="ECO:0000313" key="4">
    <source>
        <dbReference type="EMBL" id="MDT2403865.1"/>
    </source>
</evidence>
<evidence type="ECO:0000313" key="5">
    <source>
        <dbReference type="Proteomes" id="UP001260773"/>
    </source>
</evidence>
<dbReference type="EMBL" id="JARPWH010000068">
    <property type="protein sequence ID" value="MDT2403865.1"/>
    <property type="molecule type" value="Genomic_DNA"/>
</dbReference>
<reference evidence="4" key="1">
    <citation type="submission" date="2023-03" db="EMBL/GenBank/DDBJ databases">
        <authorList>
            <person name="Shen W."/>
            <person name="Cai J."/>
        </authorList>
    </citation>
    <scope>NUCLEOTIDE SEQUENCE</scope>
    <source>
        <strain evidence="4">P33-2</strain>
    </source>
</reference>
<keyword evidence="2" id="KW-0472">Membrane</keyword>
<feature type="signal peptide" evidence="3">
    <location>
        <begin position="1"/>
        <end position="32"/>
    </location>
</feature>
<accession>A0A2N8Q0J1</accession>
<evidence type="ECO:0000256" key="2">
    <source>
        <dbReference type="SAM" id="Phobius"/>
    </source>
</evidence>
<feature type="chain" id="PRO_5043159610" description="Cell wall protein" evidence="3">
    <location>
        <begin position="33"/>
        <end position="125"/>
    </location>
</feature>
<evidence type="ECO:0000256" key="1">
    <source>
        <dbReference type="SAM" id="MobiDB-lite"/>
    </source>
</evidence>
<dbReference type="Proteomes" id="UP001260773">
    <property type="component" value="Unassembled WGS sequence"/>
</dbReference>
<gene>
    <name evidence="4" type="ORF">P7D43_15985</name>
</gene>
<feature type="compositionally biased region" description="Basic and acidic residues" evidence="1">
    <location>
        <begin position="54"/>
        <end position="65"/>
    </location>
</feature>
<keyword evidence="2" id="KW-1133">Transmembrane helix</keyword>
<organism evidence="4 5">
    <name type="scientific">Enterococcus avium</name>
    <name type="common">Streptococcus avium</name>
    <dbReference type="NCBI Taxonomy" id="33945"/>
    <lineage>
        <taxon>Bacteria</taxon>
        <taxon>Bacillati</taxon>
        <taxon>Bacillota</taxon>
        <taxon>Bacilli</taxon>
        <taxon>Lactobacillales</taxon>
        <taxon>Enterococcaceae</taxon>
        <taxon>Enterococcus</taxon>
    </lineage>
</organism>
<keyword evidence="3" id="KW-0732">Signal</keyword>
<proteinExistence type="predicted"/>
<feature type="transmembrane region" description="Helical" evidence="2">
    <location>
        <begin position="97"/>
        <end position="116"/>
    </location>
</feature>
<evidence type="ECO:0000256" key="3">
    <source>
        <dbReference type="SAM" id="SignalP"/>
    </source>
</evidence>
<keyword evidence="2" id="KW-0812">Transmembrane</keyword>
<dbReference type="AlphaFoldDB" id="A0A2N8Q0J1"/>
<sequence>MQVKKTPKWLLLLISCLMISFFFHSTSLGAYAEEKQEYSSNGSVTLYGEYKFEEESANPKDKKELPGTSGNGNDYVDRGASTSSLPDTIPQLGDSSYIRAKIFGTLILGMIGCMIVKERKKGVQA</sequence>
<dbReference type="RefSeq" id="WP_048720484.1">
    <property type="nucleotide sequence ID" value="NZ_CAXOGR010000017.1"/>
</dbReference>
<protein>
    <recommendedName>
        <fullName evidence="6">Cell wall protein</fullName>
    </recommendedName>
</protein>
<evidence type="ECO:0008006" key="6">
    <source>
        <dbReference type="Google" id="ProtNLM"/>
    </source>
</evidence>